<comment type="pathway">
    <text evidence="1">Protein modification; protein ubiquitination.</text>
</comment>
<dbReference type="PANTHER" id="PTHR24198">
    <property type="entry name" value="ANKYRIN REPEAT AND PROTEIN KINASE DOMAIN-CONTAINING PROTEIN"/>
    <property type="match status" value="1"/>
</dbReference>
<name>A0A9D3Q3Z7_MEGAT</name>
<keyword evidence="3" id="KW-0833">Ubl conjugation pathway</keyword>
<dbReference type="SMART" id="SM00248">
    <property type="entry name" value="ANK"/>
    <property type="match status" value="8"/>
</dbReference>
<dbReference type="Proteomes" id="UP001046870">
    <property type="component" value="Chromosome 7"/>
</dbReference>
<feature type="repeat" description="ANK" evidence="6">
    <location>
        <begin position="153"/>
        <end position="185"/>
    </location>
</feature>
<keyword evidence="2" id="KW-0677">Repeat</keyword>
<feature type="repeat" description="ANK" evidence="6">
    <location>
        <begin position="45"/>
        <end position="68"/>
    </location>
</feature>
<evidence type="ECO:0000313" key="8">
    <source>
        <dbReference type="Proteomes" id="UP001046870"/>
    </source>
</evidence>
<dbReference type="FunFam" id="1.25.40.20:FF:000264">
    <property type="entry name" value="Fem-1 homolog B"/>
    <property type="match status" value="1"/>
</dbReference>
<reference evidence="7" key="1">
    <citation type="submission" date="2021-01" db="EMBL/GenBank/DDBJ databases">
        <authorList>
            <person name="Zahm M."/>
            <person name="Roques C."/>
            <person name="Cabau C."/>
            <person name="Klopp C."/>
            <person name="Donnadieu C."/>
            <person name="Jouanno E."/>
            <person name="Lampietro C."/>
            <person name="Louis A."/>
            <person name="Herpin A."/>
            <person name="Echchiki A."/>
            <person name="Berthelot C."/>
            <person name="Parey E."/>
            <person name="Roest-Crollius H."/>
            <person name="Braasch I."/>
            <person name="Postlethwait J."/>
            <person name="Bobe J."/>
            <person name="Montfort J."/>
            <person name="Bouchez O."/>
            <person name="Begum T."/>
            <person name="Mejri S."/>
            <person name="Adams A."/>
            <person name="Chen W.-J."/>
            <person name="Guiguen Y."/>
        </authorList>
    </citation>
    <scope>NUCLEOTIDE SEQUENCE</scope>
    <source>
        <strain evidence="7">YG-15Mar2019-1</strain>
        <tissue evidence="7">Brain</tissue>
    </source>
</reference>
<dbReference type="PROSITE" id="PS50088">
    <property type="entry name" value="ANK_REPEAT"/>
    <property type="match status" value="7"/>
</dbReference>
<dbReference type="OrthoDB" id="4429489at2759"/>
<feature type="repeat" description="ANK" evidence="6">
    <location>
        <begin position="488"/>
        <end position="528"/>
    </location>
</feature>
<feature type="repeat" description="ANK" evidence="6">
    <location>
        <begin position="87"/>
        <end position="119"/>
    </location>
</feature>
<evidence type="ECO:0000313" key="7">
    <source>
        <dbReference type="EMBL" id="KAG7473335.1"/>
    </source>
</evidence>
<dbReference type="GO" id="GO:0003006">
    <property type="term" value="P:developmental process involved in reproduction"/>
    <property type="evidence" value="ECO:0007669"/>
    <property type="project" value="UniProtKB-ARBA"/>
</dbReference>
<dbReference type="Pfam" id="PF12796">
    <property type="entry name" value="Ank_2"/>
    <property type="match status" value="2"/>
</dbReference>
<dbReference type="AlphaFoldDB" id="A0A9D3Q3Z7"/>
<accession>A0A9D3Q3Z7</accession>
<dbReference type="InterPro" id="IPR002110">
    <property type="entry name" value="Ankyrin_rpt"/>
</dbReference>
<dbReference type="SUPFAM" id="SSF48403">
    <property type="entry name" value="Ankyrin repeat"/>
    <property type="match status" value="2"/>
</dbReference>
<dbReference type="GO" id="GO:0043161">
    <property type="term" value="P:proteasome-mediated ubiquitin-dependent protein catabolic process"/>
    <property type="evidence" value="ECO:0007669"/>
    <property type="project" value="UniProtKB-ARBA"/>
</dbReference>
<gene>
    <name evidence="7" type="ORF">MATL_G00094700</name>
</gene>
<evidence type="ECO:0000256" key="2">
    <source>
        <dbReference type="ARBA" id="ARBA00022737"/>
    </source>
</evidence>
<dbReference type="PROSITE" id="PS50297">
    <property type="entry name" value="ANK_REP_REGION"/>
    <property type="match status" value="6"/>
</dbReference>
<dbReference type="PANTHER" id="PTHR24198:SF165">
    <property type="entry name" value="ANKYRIN REPEAT-CONTAINING PROTEIN-RELATED"/>
    <property type="match status" value="1"/>
</dbReference>
<organism evidence="7 8">
    <name type="scientific">Megalops atlanticus</name>
    <name type="common">Tarpon</name>
    <name type="synonym">Clupea gigantea</name>
    <dbReference type="NCBI Taxonomy" id="7932"/>
    <lineage>
        <taxon>Eukaryota</taxon>
        <taxon>Metazoa</taxon>
        <taxon>Chordata</taxon>
        <taxon>Craniata</taxon>
        <taxon>Vertebrata</taxon>
        <taxon>Euteleostomi</taxon>
        <taxon>Actinopterygii</taxon>
        <taxon>Neopterygii</taxon>
        <taxon>Teleostei</taxon>
        <taxon>Elopiformes</taxon>
        <taxon>Megalopidae</taxon>
        <taxon>Megalops</taxon>
    </lineage>
</organism>
<feature type="repeat" description="ANK" evidence="6">
    <location>
        <begin position="120"/>
        <end position="152"/>
    </location>
</feature>
<evidence type="ECO:0000256" key="4">
    <source>
        <dbReference type="ARBA" id="ARBA00023043"/>
    </source>
</evidence>
<dbReference type="InterPro" id="IPR036770">
    <property type="entry name" value="Ankyrin_rpt-contain_sf"/>
</dbReference>
<proteinExistence type="inferred from homology"/>
<comment type="caution">
    <text evidence="7">The sequence shown here is derived from an EMBL/GenBank/DDBJ whole genome shotgun (WGS) entry which is preliminary data.</text>
</comment>
<dbReference type="Pfam" id="PF00023">
    <property type="entry name" value="Ank"/>
    <property type="match status" value="1"/>
</dbReference>
<sequence>MELLAGYVYKAACEGRALTLVALLLNRSVSETRYLLSYVTHQPLQRLTPLLIAAQNGHETVVKLLLEHYRVDTEQTGTVIFDGYVFEGATALWCAARAGHFEVVRMLVLHKANVNHATLTKSTPLLAACFNGDLDIVQLLVEHDADISLVDNYNNTCLMVAALKGHADVVCFLLHTGADPDARADGGDTALHFAAKGGHLYVVDELMHSQASMTTNGDGLTPLQVAAENCKVEVVELLLTNTDCDVRSRVEAVELLGASLATDRDNYDLAKAYLYLDLGIVERYCDPGEGLAKEVLPPIQAYGGREECRTQEELTAIRQNSIAMRMEGLIVRERILGSTSFDMAPNILFTKMIRLGVPVLARDVENVLRHSVAEIERCAVRAAGAQGLDLHIAVGNYDFNLFTSLYLVAVSTKMQCSEEEERTRVNKLIYKLLRQDPRIQDGSSLLHLAVSTSPDDDFHTNSVCRFPNAQVTKLLLDCGARVNAVDLEGNSPLHIIAQYNRPVSDFLTLHAVVISLVEAGAHMDMTNKQKKTPLDKSTTGVSEILLKTRMKMSLKCLAARAVRKHQIAYRKQVPKSLEEFVELH</sequence>
<evidence type="ECO:0000256" key="1">
    <source>
        <dbReference type="ARBA" id="ARBA00004906"/>
    </source>
</evidence>
<comment type="similarity">
    <text evidence="5">Belongs to the fem-1 family.</text>
</comment>
<dbReference type="Gene3D" id="1.25.40.20">
    <property type="entry name" value="Ankyrin repeat-containing domain"/>
    <property type="match status" value="3"/>
</dbReference>
<dbReference type="EMBL" id="JAFDVH010000007">
    <property type="protein sequence ID" value="KAG7473335.1"/>
    <property type="molecule type" value="Genomic_DNA"/>
</dbReference>
<keyword evidence="8" id="KW-1185">Reference proteome</keyword>
<feature type="repeat" description="ANK" evidence="6">
    <location>
        <begin position="186"/>
        <end position="218"/>
    </location>
</feature>
<evidence type="ECO:0000256" key="6">
    <source>
        <dbReference type="PROSITE-ProRule" id="PRU00023"/>
    </source>
</evidence>
<keyword evidence="4 6" id="KW-0040">ANK repeat</keyword>
<feature type="repeat" description="ANK" evidence="6">
    <location>
        <begin position="218"/>
        <end position="239"/>
    </location>
</feature>
<protein>
    <submittedName>
        <fullName evidence="7">Uncharacterized protein</fullName>
    </submittedName>
</protein>
<evidence type="ECO:0000256" key="3">
    <source>
        <dbReference type="ARBA" id="ARBA00022786"/>
    </source>
</evidence>
<evidence type="ECO:0000256" key="5">
    <source>
        <dbReference type="ARBA" id="ARBA00038500"/>
    </source>
</evidence>
<dbReference type="PRINTS" id="PR01415">
    <property type="entry name" value="ANKYRIN"/>
</dbReference>